<organism evidence="1 2">
    <name type="scientific">Laodelphax striatellus</name>
    <name type="common">Small brown planthopper</name>
    <name type="synonym">Delphax striatella</name>
    <dbReference type="NCBI Taxonomy" id="195883"/>
    <lineage>
        <taxon>Eukaryota</taxon>
        <taxon>Metazoa</taxon>
        <taxon>Ecdysozoa</taxon>
        <taxon>Arthropoda</taxon>
        <taxon>Hexapoda</taxon>
        <taxon>Insecta</taxon>
        <taxon>Pterygota</taxon>
        <taxon>Neoptera</taxon>
        <taxon>Paraneoptera</taxon>
        <taxon>Hemiptera</taxon>
        <taxon>Auchenorrhyncha</taxon>
        <taxon>Fulgoroidea</taxon>
        <taxon>Delphacidae</taxon>
        <taxon>Criomorphinae</taxon>
        <taxon>Laodelphax</taxon>
    </lineage>
</organism>
<dbReference type="Proteomes" id="UP000291343">
    <property type="component" value="Unassembled WGS sequence"/>
</dbReference>
<dbReference type="EMBL" id="QKKF02022824">
    <property type="protein sequence ID" value="RZF38106.1"/>
    <property type="molecule type" value="Genomic_DNA"/>
</dbReference>
<comment type="caution">
    <text evidence="1">The sequence shown here is derived from an EMBL/GenBank/DDBJ whole genome shotgun (WGS) entry which is preliminary data.</text>
</comment>
<gene>
    <name evidence="1" type="ORF">LSTR_LSTR006505</name>
</gene>
<keyword evidence="2" id="KW-1185">Reference proteome</keyword>
<evidence type="ECO:0000313" key="1">
    <source>
        <dbReference type="EMBL" id="RZF38106.1"/>
    </source>
</evidence>
<proteinExistence type="predicted"/>
<dbReference type="InParanoid" id="A0A482WXT2"/>
<reference evidence="1 2" key="1">
    <citation type="journal article" date="2017" name="Gigascience">
        <title>Genome sequence of the small brown planthopper, Laodelphax striatellus.</title>
        <authorList>
            <person name="Zhu J."/>
            <person name="Jiang F."/>
            <person name="Wang X."/>
            <person name="Yang P."/>
            <person name="Bao Y."/>
            <person name="Zhao W."/>
            <person name="Wang W."/>
            <person name="Lu H."/>
            <person name="Wang Q."/>
            <person name="Cui N."/>
            <person name="Li J."/>
            <person name="Chen X."/>
            <person name="Luo L."/>
            <person name="Yu J."/>
            <person name="Kang L."/>
            <person name="Cui F."/>
        </authorList>
    </citation>
    <scope>NUCLEOTIDE SEQUENCE [LARGE SCALE GENOMIC DNA]</scope>
    <source>
        <strain evidence="1">Lst14</strain>
    </source>
</reference>
<sequence length="99" mass="10870">MRLAIAPTNSLVYGLASGENGYGVLRSGTPLRKLFASSLGGLLLHSNRERKVRLVMVKEYRIRIPIAPTNSLVYGLASVENGYNILWSGTPLRTLREIA</sequence>
<dbReference type="AlphaFoldDB" id="A0A482WXT2"/>
<accession>A0A482WXT2</accession>
<evidence type="ECO:0000313" key="2">
    <source>
        <dbReference type="Proteomes" id="UP000291343"/>
    </source>
</evidence>
<protein>
    <submittedName>
        <fullName evidence="1">Uncharacterized protein</fullName>
    </submittedName>
</protein>
<name>A0A482WXT2_LAOST</name>